<evidence type="ECO:0000313" key="2">
    <source>
        <dbReference type="Proteomes" id="UP000308744"/>
    </source>
</evidence>
<keyword evidence="1" id="KW-0560">Oxidoreductase</keyword>
<reference evidence="1 2" key="1">
    <citation type="submission" date="2019-04" db="EMBL/GenBank/DDBJ databases">
        <title>Lysinibacillus genome sequencing.</title>
        <authorList>
            <person name="Dunlap C."/>
        </authorList>
    </citation>
    <scope>NUCLEOTIDE SEQUENCE [LARGE SCALE GENOMIC DNA]</scope>
    <source>
        <strain evidence="1 2">CCTCC AB 2010389</strain>
    </source>
</reference>
<name>A0A4U2Y2M7_9BACI</name>
<keyword evidence="2" id="KW-1185">Reference proteome</keyword>
<dbReference type="EMBL" id="SZPU01000100">
    <property type="protein sequence ID" value="TKI53812.1"/>
    <property type="molecule type" value="Genomic_DNA"/>
</dbReference>
<dbReference type="Proteomes" id="UP000308744">
    <property type="component" value="Unassembled WGS sequence"/>
</dbReference>
<organism evidence="1 2">
    <name type="scientific">Lysinibacillus mangiferihumi</name>
    <dbReference type="NCBI Taxonomy" id="1130819"/>
    <lineage>
        <taxon>Bacteria</taxon>
        <taxon>Bacillati</taxon>
        <taxon>Bacillota</taxon>
        <taxon>Bacilli</taxon>
        <taxon>Bacillales</taxon>
        <taxon>Bacillaceae</taxon>
        <taxon>Lysinibacillus</taxon>
    </lineage>
</organism>
<protein>
    <submittedName>
        <fullName evidence="1">Iron-dependent peroxidase</fullName>
    </submittedName>
</protein>
<comment type="caution">
    <text evidence="1">The sequence shown here is derived from an EMBL/GenBank/DDBJ whole genome shotgun (WGS) entry which is preliminary data.</text>
</comment>
<keyword evidence="1" id="KW-0575">Peroxidase</keyword>
<proteinExistence type="predicted"/>
<dbReference type="AlphaFoldDB" id="A0A4U2Y2M7"/>
<accession>A0A4U2Y2M7</accession>
<gene>
    <name evidence="1" type="ORF">FC756_21995</name>
</gene>
<sequence length="231" mass="28058">MVMNYIWDLLIQAEEEGFLTKDIYFHLAKIYSPYMELSPQLLNSQVVEQHVEVNPYYRYFQIFKELFQPDHTTDEAFRDSLLDITLHFLAEIDRMQGLNKKEYYIRFMLRDIEENVFGELVRDKIKSFSKKEQEIVALNMLRLYQTGEELYLIKDTLKNIFRNCFIYVKSEEKDELLLYIHQKKTTENINKVQLIQEIFLPIGFHMEVYWQYHFGIIDVEETMKLDRIALY</sequence>
<evidence type="ECO:0000313" key="1">
    <source>
        <dbReference type="EMBL" id="TKI53812.1"/>
    </source>
</evidence>
<dbReference type="GO" id="GO:0004601">
    <property type="term" value="F:peroxidase activity"/>
    <property type="evidence" value="ECO:0007669"/>
    <property type="project" value="UniProtKB-KW"/>
</dbReference>
<dbReference type="RefSeq" id="WP_107894002.1">
    <property type="nucleotide sequence ID" value="NZ_PYWM01000001.1"/>
</dbReference>